<evidence type="ECO:0000313" key="2">
    <source>
        <dbReference type="EMBL" id="KAJ7208053.1"/>
    </source>
</evidence>
<feature type="compositionally biased region" description="Low complexity" evidence="1">
    <location>
        <begin position="20"/>
        <end position="33"/>
    </location>
</feature>
<evidence type="ECO:0000256" key="1">
    <source>
        <dbReference type="SAM" id="MobiDB-lite"/>
    </source>
</evidence>
<evidence type="ECO:0000313" key="3">
    <source>
        <dbReference type="Proteomes" id="UP001219525"/>
    </source>
</evidence>
<dbReference type="AlphaFoldDB" id="A0AAD6VBA4"/>
<protein>
    <submittedName>
        <fullName evidence="2">Uncharacterized protein</fullName>
    </submittedName>
</protein>
<sequence>SVSMRPLPFPPVQLVKLGGSSSTRPQTPTPSVTHTYVVRLPIGAKSQSTVPGGPRAPTPPSRRRDGRIFTHSASSSTSSLASTINCSIISADFWAPPQTQDVIFPTKAAYSIPADDETTVTPDTSTPTTPSTTVTPDTPTPTITDTTPTPKILLKVKAKPANIIIPPNILSATLISPKSKSNVPCIPAAVSCTPQIPLSPLSPLSPHRGLNSPNARIRKLAKLTRTLGENVPLELVFPSSAAPNLVSPASPLQFSKLTFSTGSPTLAPTAPTTTAVGLHYALGMHAAPTRAGAVPTAAGASPASPPPFSHVVTVDAGSWERERQAAFTPRRKTKRAVGGVRKMLADNGRGTWRKKENTWSGEWNVEDMAELQGRLRQLKRY</sequence>
<gene>
    <name evidence="2" type="ORF">GGX14DRAFT_455348</name>
</gene>
<proteinExistence type="predicted"/>
<accession>A0AAD6VBA4</accession>
<keyword evidence="3" id="KW-1185">Reference proteome</keyword>
<feature type="region of interest" description="Disordered" evidence="1">
    <location>
        <begin position="116"/>
        <end position="147"/>
    </location>
</feature>
<organism evidence="2 3">
    <name type="scientific">Mycena pura</name>
    <dbReference type="NCBI Taxonomy" id="153505"/>
    <lineage>
        <taxon>Eukaryota</taxon>
        <taxon>Fungi</taxon>
        <taxon>Dikarya</taxon>
        <taxon>Basidiomycota</taxon>
        <taxon>Agaricomycotina</taxon>
        <taxon>Agaricomycetes</taxon>
        <taxon>Agaricomycetidae</taxon>
        <taxon>Agaricales</taxon>
        <taxon>Marasmiineae</taxon>
        <taxon>Mycenaceae</taxon>
        <taxon>Mycena</taxon>
    </lineage>
</organism>
<name>A0AAD6VBA4_9AGAR</name>
<feature type="non-terminal residue" evidence="2">
    <location>
        <position position="1"/>
    </location>
</feature>
<comment type="caution">
    <text evidence="2">The sequence shown here is derived from an EMBL/GenBank/DDBJ whole genome shotgun (WGS) entry which is preliminary data.</text>
</comment>
<feature type="compositionally biased region" description="Low complexity" evidence="1">
    <location>
        <begin position="119"/>
        <end position="147"/>
    </location>
</feature>
<feature type="region of interest" description="Disordered" evidence="1">
    <location>
        <begin position="1"/>
        <end position="74"/>
    </location>
</feature>
<dbReference type="EMBL" id="JARJCW010000035">
    <property type="protein sequence ID" value="KAJ7208053.1"/>
    <property type="molecule type" value="Genomic_DNA"/>
</dbReference>
<dbReference type="Proteomes" id="UP001219525">
    <property type="component" value="Unassembled WGS sequence"/>
</dbReference>
<reference evidence="2" key="1">
    <citation type="submission" date="2023-03" db="EMBL/GenBank/DDBJ databases">
        <title>Massive genome expansion in bonnet fungi (Mycena s.s.) driven by repeated elements and novel gene families across ecological guilds.</title>
        <authorList>
            <consortium name="Lawrence Berkeley National Laboratory"/>
            <person name="Harder C.B."/>
            <person name="Miyauchi S."/>
            <person name="Viragh M."/>
            <person name="Kuo A."/>
            <person name="Thoen E."/>
            <person name="Andreopoulos B."/>
            <person name="Lu D."/>
            <person name="Skrede I."/>
            <person name="Drula E."/>
            <person name="Henrissat B."/>
            <person name="Morin E."/>
            <person name="Kohler A."/>
            <person name="Barry K."/>
            <person name="LaButti K."/>
            <person name="Morin E."/>
            <person name="Salamov A."/>
            <person name="Lipzen A."/>
            <person name="Mereny Z."/>
            <person name="Hegedus B."/>
            <person name="Baldrian P."/>
            <person name="Stursova M."/>
            <person name="Weitz H."/>
            <person name="Taylor A."/>
            <person name="Grigoriev I.V."/>
            <person name="Nagy L.G."/>
            <person name="Martin F."/>
            <person name="Kauserud H."/>
        </authorList>
    </citation>
    <scope>NUCLEOTIDE SEQUENCE</scope>
    <source>
        <strain evidence="2">9144</strain>
    </source>
</reference>